<feature type="non-terminal residue" evidence="2">
    <location>
        <position position="107"/>
    </location>
</feature>
<sequence>NLESLRVYEELVAIVALASIYSIFESELNICSRCSSRYRKRRCCSANLSLQCGHCIGIFCFALILYRLDISRIGILSPVTTVKRLISHWCLFDCTARPQSQRKYIPS</sequence>
<dbReference type="Proteomes" id="UP001432322">
    <property type="component" value="Unassembled WGS sequence"/>
</dbReference>
<feature type="non-terminal residue" evidence="2">
    <location>
        <position position="1"/>
    </location>
</feature>
<evidence type="ECO:0000313" key="2">
    <source>
        <dbReference type="EMBL" id="GMT21163.1"/>
    </source>
</evidence>
<proteinExistence type="predicted"/>
<dbReference type="AlphaFoldDB" id="A0AAV5VS57"/>
<keyword evidence="1" id="KW-1133">Transmembrane helix</keyword>
<feature type="transmembrane region" description="Helical" evidence="1">
    <location>
        <begin position="45"/>
        <end position="66"/>
    </location>
</feature>
<reference evidence="2" key="1">
    <citation type="submission" date="2023-10" db="EMBL/GenBank/DDBJ databases">
        <title>Genome assembly of Pristionchus species.</title>
        <authorList>
            <person name="Yoshida K."/>
            <person name="Sommer R.J."/>
        </authorList>
    </citation>
    <scope>NUCLEOTIDE SEQUENCE</scope>
    <source>
        <strain evidence="2">RS5133</strain>
    </source>
</reference>
<keyword evidence="3" id="KW-1185">Reference proteome</keyword>
<dbReference type="EMBL" id="BTSY01000003">
    <property type="protein sequence ID" value="GMT21163.1"/>
    <property type="molecule type" value="Genomic_DNA"/>
</dbReference>
<organism evidence="2 3">
    <name type="scientific">Pristionchus fissidentatus</name>
    <dbReference type="NCBI Taxonomy" id="1538716"/>
    <lineage>
        <taxon>Eukaryota</taxon>
        <taxon>Metazoa</taxon>
        <taxon>Ecdysozoa</taxon>
        <taxon>Nematoda</taxon>
        <taxon>Chromadorea</taxon>
        <taxon>Rhabditida</taxon>
        <taxon>Rhabditina</taxon>
        <taxon>Diplogasteromorpha</taxon>
        <taxon>Diplogasteroidea</taxon>
        <taxon>Neodiplogasteridae</taxon>
        <taxon>Pristionchus</taxon>
    </lineage>
</organism>
<keyword evidence="1" id="KW-0812">Transmembrane</keyword>
<accession>A0AAV5VS57</accession>
<gene>
    <name evidence="2" type="ORF">PFISCL1PPCAC_12460</name>
</gene>
<evidence type="ECO:0000313" key="3">
    <source>
        <dbReference type="Proteomes" id="UP001432322"/>
    </source>
</evidence>
<comment type="caution">
    <text evidence="2">The sequence shown here is derived from an EMBL/GenBank/DDBJ whole genome shotgun (WGS) entry which is preliminary data.</text>
</comment>
<name>A0AAV5VS57_9BILA</name>
<feature type="transmembrane region" description="Helical" evidence="1">
    <location>
        <begin position="6"/>
        <end position="24"/>
    </location>
</feature>
<evidence type="ECO:0000256" key="1">
    <source>
        <dbReference type="SAM" id="Phobius"/>
    </source>
</evidence>
<protein>
    <submittedName>
        <fullName evidence="2">Uncharacterized protein</fullName>
    </submittedName>
</protein>
<keyword evidence="1" id="KW-0472">Membrane</keyword>